<dbReference type="SUPFAM" id="SSF55781">
    <property type="entry name" value="GAF domain-like"/>
    <property type="match status" value="1"/>
</dbReference>
<dbReference type="InterPro" id="IPR007891">
    <property type="entry name" value="CHASE3"/>
</dbReference>
<evidence type="ECO:0000256" key="4">
    <source>
        <dbReference type="ARBA" id="ARBA00022553"/>
    </source>
</evidence>
<evidence type="ECO:0000259" key="12">
    <source>
        <dbReference type="PROSITE" id="PS50110"/>
    </source>
</evidence>
<dbReference type="SMART" id="SM00065">
    <property type="entry name" value="GAF"/>
    <property type="match status" value="1"/>
</dbReference>
<dbReference type="GO" id="GO:0000155">
    <property type="term" value="F:phosphorelay sensor kinase activity"/>
    <property type="evidence" value="ECO:0007669"/>
    <property type="project" value="InterPro"/>
</dbReference>
<dbReference type="PROSITE" id="PS50109">
    <property type="entry name" value="HIS_KIN"/>
    <property type="match status" value="1"/>
</dbReference>
<keyword evidence="4 8" id="KW-0597">Phosphoprotein</keyword>
<feature type="modified residue" description="4-aspartylphosphate" evidence="8">
    <location>
        <position position="1137"/>
    </location>
</feature>
<dbReference type="InterPro" id="IPR003018">
    <property type="entry name" value="GAF"/>
</dbReference>
<feature type="domain" description="HAMP" evidence="13">
    <location>
        <begin position="234"/>
        <end position="283"/>
    </location>
</feature>
<evidence type="ECO:0000313" key="14">
    <source>
        <dbReference type="EMBL" id="MVM31765.1"/>
    </source>
</evidence>
<keyword evidence="10" id="KW-0472">Membrane</keyword>
<dbReference type="InterPro" id="IPR001789">
    <property type="entry name" value="Sig_transdc_resp-reg_receiver"/>
</dbReference>
<dbReference type="InterPro" id="IPR005467">
    <property type="entry name" value="His_kinase_dom"/>
</dbReference>
<dbReference type="Gene3D" id="3.30.565.10">
    <property type="entry name" value="Histidine kinase-like ATPase, C-terminal domain"/>
    <property type="match status" value="1"/>
</dbReference>
<dbReference type="EC" id="2.7.13.3" evidence="3"/>
<dbReference type="SUPFAM" id="SSF52172">
    <property type="entry name" value="CheY-like"/>
    <property type="match status" value="3"/>
</dbReference>
<keyword evidence="5" id="KW-0808">Transferase</keyword>
<dbReference type="SMART" id="SM00304">
    <property type="entry name" value="HAMP"/>
    <property type="match status" value="1"/>
</dbReference>
<feature type="transmembrane region" description="Helical" evidence="10">
    <location>
        <begin position="16"/>
        <end position="36"/>
    </location>
</feature>
<dbReference type="InterPro" id="IPR036097">
    <property type="entry name" value="HisK_dim/P_sf"/>
</dbReference>
<evidence type="ECO:0000313" key="15">
    <source>
        <dbReference type="Proteomes" id="UP000436006"/>
    </source>
</evidence>
<dbReference type="SUPFAM" id="SSF55874">
    <property type="entry name" value="ATPase domain of HSP90 chaperone/DNA topoisomerase II/histidine kinase"/>
    <property type="match status" value="1"/>
</dbReference>
<dbReference type="SMART" id="SM00387">
    <property type="entry name" value="HATPase_c"/>
    <property type="match status" value="1"/>
</dbReference>
<comment type="caution">
    <text evidence="14">The sequence shown here is derived from an EMBL/GenBank/DDBJ whole genome shotgun (WGS) entry which is preliminary data.</text>
</comment>
<dbReference type="Pfam" id="PF05227">
    <property type="entry name" value="CHASE3"/>
    <property type="match status" value="1"/>
</dbReference>
<dbReference type="SUPFAM" id="SSF47384">
    <property type="entry name" value="Homodimeric domain of signal transducing histidine kinase"/>
    <property type="match status" value="1"/>
</dbReference>
<dbReference type="PANTHER" id="PTHR45339">
    <property type="entry name" value="HYBRID SIGNAL TRANSDUCTION HISTIDINE KINASE J"/>
    <property type="match status" value="1"/>
</dbReference>
<sequence>MPKYSTSNSVIQQLQVVFSISTLLLLISLVASFYSIQKLISNSQLVNHTNQVLIEAENIISYMKDAETGQRGYLVSLDPLFLQPYNGSFQKVQTSYDRLSQLTIDNPDQQKNLAEAKELYEAKFSQMQRIINLVRQNKGFLRDTVERHREMLRGKEVMDKLRIVISRLKAEEENLLQSRIEQQQIYITYTPFLLVIAAIVSMLITSFTYVRIKRDLDDRIARQKLDEEKYVETARRIAVMEDITQDIAGGDYSVRSTDEQDDELGRISKALNQMTTSLEQTFTDLNNKNWLQTGSVALSDAIRGQKDLKKLATYLIDTIANYVDAPLGTVYLVDNESSFKLSGSYAAQQVPAMVNPGEGLIGQAIERKKMIIVDDVPTDYSRITSSLGDTRPTSLVIAPLIYADTCVGAIELGFLRKPDLLVIDFIERNLEAVAIGVNAALDYSKLQNFLEETQAQSEELQAQHNELENLNAELEMQAQKLQASEEELRVQQEELQQTNTELEERGLLLEEKTSEIQKKADELELATRYKSEFLANMSHELRTPLNSILLLSRLLAENTDENLNGDQVEYAKVIQSSGNGLLGLIDEILDLSKIEAGQMKLDYQDVTIQEVTDELQSLFGVLAKEKGLDFSITVEPDVPAVIETDKMRLGQILKNLLSNAIKFTSSGSVTLTVQKNKAKTKRTGDGEAIHPTLCFVVKDTGIGIPLQKQPLVFEAFQQADGSTKRKYGGTGLGLSISRELAKLLGGEIKLTSKVNEGSEFTVHIPVSGADSLPTESVISPAPQSQLPISGTAVPDKYISATIPEAIPDDRNAIKEGDKTILIIEDDTNFAKSLLDYSRKKGYKGVVSVRGDEGLKLAAIYKPIGILLDIQLPVMSGWEVMDALKADPQTRPIPVHIMSSHKLKNESLLKGAIDFVDKPMAFEQMQDVFKKLEYVLDRNHKKVLIIEDNPKHAKALAYFLETFSIKSELKSNIAEGISALRSKEVDCVILDMGIPDHKAYETLEEAKKNPGLENLPIIIFTGKSLSMSEELKIKKYADSIIVKTAHSYQRMLDEVSLFLHLVEENKQSDSNSGSKKMRGLSQVLDNKTVLVADDDVRNIFSLSKALEQYNMTVIAALDGKEALQKLAENPTIDIVLLDMMMPQMDGYETAQKIREHYQWKNLPVIAVTAKAMTGDREKCIQAGASDYITKPVDIDQLVSLLRVWLYDRS</sequence>
<dbReference type="RefSeq" id="WP_157586407.1">
    <property type="nucleotide sequence ID" value="NZ_WPIN01000006.1"/>
</dbReference>
<dbReference type="InterPro" id="IPR004358">
    <property type="entry name" value="Sig_transdc_His_kin-like_C"/>
</dbReference>
<evidence type="ECO:0000256" key="8">
    <source>
        <dbReference type="PROSITE-ProRule" id="PRU00169"/>
    </source>
</evidence>
<dbReference type="Pfam" id="PF00072">
    <property type="entry name" value="Response_reg"/>
    <property type="match status" value="3"/>
</dbReference>
<feature type="domain" description="Response regulatory" evidence="12">
    <location>
        <begin position="941"/>
        <end position="1057"/>
    </location>
</feature>
<dbReference type="Pfam" id="PF00512">
    <property type="entry name" value="HisKA"/>
    <property type="match status" value="1"/>
</dbReference>
<dbReference type="CDD" id="cd17546">
    <property type="entry name" value="REC_hyHK_CKI1_RcsC-like"/>
    <property type="match status" value="1"/>
</dbReference>
<dbReference type="Gene3D" id="6.10.340.10">
    <property type="match status" value="1"/>
</dbReference>
<evidence type="ECO:0000259" key="11">
    <source>
        <dbReference type="PROSITE" id="PS50109"/>
    </source>
</evidence>
<accession>A0A7K1SDA1</accession>
<evidence type="ECO:0000256" key="2">
    <source>
        <dbReference type="ARBA" id="ARBA00004370"/>
    </source>
</evidence>
<comment type="subcellular location">
    <subcellularLocation>
        <location evidence="2">Membrane</location>
    </subcellularLocation>
</comment>
<feature type="transmembrane region" description="Helical" evidence="10">
    <location>
        <begin position="186"/>
        <end position="210"/>
    </location>
</feature>
<dbReference type="InterPro" id="IPR036890">
    <property type="entry name" value="HATPase_C_sf"/>
</dbReference>
<dbReference type="Proteomes" id="UP000436006">
    <property type="component" value="Unassembled WGS sequence"/>
</dbReference>
<evidence type="ECO:0000256" key="1">
    <source>
        <dbReference type="ARBA" id="ARBA00000085"/>
    </source>
</evidence>
<feature type="domain" description="Response regulatory" evidence="12">
    <location>
        <begin position="1087"/>
        <end position="1204"/>
    </location>
</feature>
<dbReference type="InterPro" id="IPR003594">
    <property type="entry name" value="HATPase_dom"/>
</dbReference>
<dbReference type="Pfam" id="PF02518">
    <property type="entry name" value="HATPase_c"/>
    <property type="match status" value="1"/>
</dbReference>
<keyword evidence="6" id="KW-0418">Kinase</keyword>
<evidence type="ECO:0000256" key="7">
    <source>
        <dbReference type="ARBA" id="ARBA00023012"/>
    </source>
</evidence>
<dbReference type="CDD" id="cd16922">
    <property type="entry name" value="HATPase_EvgS-ArcB-TorS-like"/>
    <property type="match status" value="1"/>
</dbReference>
<dbReference type="InterPro" id="IPR003660">
    <property type="entry name" value="HAMP_dom"/>
</dbReference>
<dbReference type="InterPro" id="IPR011006">
    <property type="entry name" value="CheY-like_superfamily"/>
</dbReference>
<organism evidence="14 15">
    <name type="scientific">Spirosoma arboris</name>
    <dbReference type="NCBI Taxonomy" id="2682092"/>
    <lineage>
        <taxon>Bacteria</taxon>
        <taxon>Pseudomonadati</taxon>
        <taxon>Bacteroidota</taxon>
        <taxon>Cytophagia</taxon>
        <taxon>Cytophagales</taxon>
        <taxon>Cytophagaceae</taxon>
        <taxon>Spirosoma</taxon>
    </lineage>
</organism>
<dbReference type="InterPro" id="IPR003661">
    <property type="entry name" value="HisK_dim/P_dom"/>
</dbReference>
<dbReference type="Pfam" id="PF00672">
    <property type="entry name" value="HAMP"/>
    <property type="match status" value="1"/>
</dbReference>
<dbReference type="PANTHER" id="PTHR45339:SF1">
    <property type="entry name" value="HYBRID SIGNAL TRANSDUCTION HISTIDINE KINASE J"/>
    <property type="match status" value="1"/>
</dbReference>
<dbReference type="PROSITE" id="PS50110">
    <property type="entry name" value="RESPONSE_REGULATORY"/>
    <property type="match status" value="3"/>
</dbReference>
<dbReference type="Pfam" id="PF13185">
    <property type="entry name" value="GAF_2"/>
    <property type="match status" value="1"/>
</dbReference>
<dbReference type="AlphaFoldDB" id="A0A7K1SDA1"/>
<dbReference type="CDD" id="cd00082">
    <property type="entry name" value="HisKA"/>
    <property type="match status" value="1"/>
</dbReference>
<dbReference type="CDD" id="cd00156">
    <property type="entry name" value="REC"/>
    <property type="match status" value="1"/>
</dbReference>
<dbReference type="Gene3D" id="3.30.450.40">
    <property type="match status" value="1"/>
</dbReference>
<protein>
    <recommendedName>
        <fullName evidence="3">histidine kinase</fullName>
        <ecNumber evidence="3">2.7.13.3</ecNumber>
    </recommendedName>
</protein>
<feature type="coiled-coil region" evidence="9">
    <location>
        <begin position="443"/>
        <end position="512"/>
    </location>
</feature>
<evidence type="ECO:0000256" key="10">
    <source>
        <dbReference type="SAM" id="Phobius"/>
    </source>
</evidence>
<evidence type="ECO:0000256" key="3">
    <source>
        <dbReference type="ARBA" id="ARBA00012438"/>
    </source>
</evidence>
<evidence type="ECO:0000259" key="13">
    <source>
        <dbReference type="PROSITE" id="PS50885"/>
    </source>
</evidence>
<keyword evidence="7" id="KW-0902">Two-component regulatory system</keyword>
<comment type="catalytic activity">
    <reaction evidence="1">
        <text>ATP + protein L-histidine = ADP + protein N-phospho-L-histidine.</text>
        <dbReference type="EC" id="2.7.13.3"/>
    </reaction>
</comment>
<keyword evidence="10" id="KW-0812">Transmembrane</keyword>
<keyword evidence="15" id="KW-1185">Reference proteome</keyword>
<dbReference type="GO" id="GO:0016020">
    <property type="term" value="C:membrane"/>
    <property type="evidence" value="ECO:0007669"/>
    <property type="project" value="UniProtKB-SubCell"/>
</dbReference>
<dbReference type="SMART" id="SM00448">
    <property type="entry name" value="REC"/>
    <property type="match status" value="3"/>
</dbReference>
<name>A0A7K1SDA1_9BACT</name>
<dbReference type="SMART" id="SM00388">
    <property type="entry name" value="HisKA"/>
    <property type="match status" value="1"/>
</dbReference>
<keyword evidence="9" id="KW-0175">Coiled coil</keyword>
<keyword evidence="10" id="KW-1133">Transmembrane helix</keyword>
<dbReference type="PROSITE" id="PS50885">
    <property type="entry name" value="HAMP"/>
    <property type="match status" value="1"/>
</dbReference>
<evidence type="ECO:0000256" key="6">
    <source>
        <dbReference type="ARBA" id="ARBA00022777"/>
    </source>
</evidence>
<dbReference type="CDD" id="cd19410">
    <property type="entry name" value="HK9-like_sensor"/>
    <property type="match status" value="1"/>
</dbReference>
<feature type="domain" description="Response regulatory" evidence="12">
    <location>
        <begin position="819"/>
        <end position="932"/>
    </location>
</feature>
<feature type="modified residue" description="4-aspartylphosphate" evidence="8">
    <location>
        <position position="868"/>
    </location>
</feature>
<dbReference type="InterPro" id="IPR029016">
    <property type="entry name" value="GAF-like_dom_sf"/>
</dbReference>
<dbReference type="FunFam" id="3.30.565.10:FF:000010">
    <property type="entry name" value="Sensor histidine kinase RcsC"/>
    <property type="match status" value="1"/>
</dbReference>
<dbReference type="Gene3D" id="1.10.287.130">
    <property type="match status" value="1"/>
</dbReference>
<dbReference type="Gene3D" id="3.40.50.2300">
    <property type="match status" value="3"/>
</dbReference>
<evidence type="ECO:0000256" key="9">
    <source>
        <dbReference type="SAM" id="Coils"/>
    </source>
</evidence>
<evidence type="ECO:0000256" key="5">
    <source>
        <dbReference type="ARBA" id="ARBA00022679"/>
    </source>
</evidence>
<proteinExistence type="predicted"/>
<dbReference type="SUPFAM" id="SSF158472">
    <property type="entry name" value="HAMP domain-like"/>
    <property type="match status" value="1"/>
</dbReference>
<dbReference type="CDD" id="cd06225">
    <property type="entry name" value="HAMP"/>
    <property type="match status" value="1"/>
</dbReference>
<feature type="modified residue" description="4-aspartylphosphate" evidence="8">
    <location>
        <position position="990"/>
    </location>
</feature>
<reference evidence="14 15" key="1">
    <citation type="submission" date="2019-12" db="EMBL/GenBank/DDBJ databases">
        <title>Spirosoma sp. HMF4905 genome sequencing and assembly.</title>
        <authorList>
            <person name="Kang H."/>
            <person name="Cha I."/>
            <person name="Kim H."/>
            <person name="Joh K."/>
        </authorList>
    </citation>
    <scope>NUCLEOTIDE SEQUENCE [LARGE SCALE GENOMIC DNA]</scope>
    <source>
        <strain evidence="14 15">HMF4905</strain>
    </source>
</reference>
<feature type="domain" description="Histidine kinase" evidence="11">
    <location>
        <begin position="536"/>
        <end position="768"/>
    </location>
</feature>
<dbReference type="EMBL" id="WPIN01000006">
    <property type="protein sequence ID" value="MVM31765.1"/>
    <property type="molecule type" value="Genomic_DNA"/>
</dbReference>
<gene>
    <name evidence="14" type="ORF">GO755_17085</name>
</gene>
<dbReference type="PRINTS" id="PR00344">
    <property type="entry name" value="BCTRLSENSOR"/>
</dbReference>